<dbReference type="RefSeq" id="WP_126468534.1">
    <property type="nucleotide sequence ID" value="NZ_RXOE01000001.1"/>
</dbReference>
<protein>
    <recommendedName>
        <fullName evidence="4">Fimbrial protein</fullName>
    </recommendedName>
</protein>
<dbReference type="OrthoDB" id="8851301at2"/>
<proteinExistence type="predicted"/>
<dbReference type="AlphaFoldDB" id="A0A3S0IGK3"/>
<sequence length="150" mass="15448">MGRLEHQVRACATSVFLLAAATVGTSACAHAADGTIHFTGEIVAAPYSISSAPATPATMAARIGKAGPASEVIFQRQYIDRPSASVRVDALGGQPLELAFTDARGQRHALAPKDARDIGQDGGTLSIRPKGGTTDDTSRVTAALVTVTYN</sequence>
<dbReference type="PROSITE" id="PS51257">
    <property type="entry name" value="PROKAR_LIPOPROTEIN"/>
    <property type="match status" value="1"/>
</dbReference>
<dbReference type="Proteomes" id="UP000267418">
    <property type="component" value="Unassembled WGS sequence"/>
</dbReference>
<accession>A0A3S0IGK3</accession>
<organism evidence="2 3">
    <name type="scientific">Variovorax gossypii</name>
    <dbReference type="NCBI Taxonomy" id="1679495"/>
    <lineage>
        <taxon>Bacteria</taxon>
        <taxon>Pseudomonadati</taxon>
        <taxon>Pseudomonadota</taxon>
        <taxon>Betaproteobacteria</taxon>
        <taxon>Burkholderiales</taxon>
        <taxon>Comamonadaceae</taxon>
        <taxon>Variovorax</taxon>
    </lineage>
</organism>
<keyword evidence="3" id="KW-1185">Reference proteome</keyword>
<comment type="caution">
    <text evidence="2">The sequence shown here is derived from an EMBL/GenBank/DDBJ whole genome shotgun (WGS) entry which is preliminary data.</text>
</comment>
<evidence type="ECO:0000256" key="1">
    <source>
        <dbReference type="SAM" id="SignalP"/>
    </source>
</evidence>
<keyword evidence="1" id="KW-0732">Signal</keyword>
<evidence type="ECO:0000313" key="3">
    <source>
        <dbReference type="Proteomes" id="UP000267418"/>
    </source>
</evidence>
<name>A0A3S0IGK3_9BURK</name>
<evidence type="ECO:0000313" key="2">
    <source>
        <dbReference type="EMBL" id="RTQ36534.1"/>
    </source>
</evidence>
<feature type="signal peptide" evidence="1">
    <location>
        <begin position="1"/>
        <end position="31"/>
    </location>
</feature>
<feature type="chain" id="PRO_5018772481" description="Fimbrial protein" evidence="1">
    <location>
        <begin position="32"/>
        <end position="150"/>
    </location>
</feature>
<reference evidence="2 3" key="1">
    <citation type="submission" date="2018-12" db="EMBL/GenBank/DDBJ databases">
        <title>The genome of Variovorax gossypii DSM 100435.</title>
        <authorList>
            <person name="Gao J."/>
            <person name="Sun J."/>
        </authorList>
    </citation>
    <scope>NUCLEOTIDE SEQUENCE [LARGE SCALE GENOMIC DNA]</scope>
    <source>
        <strain evidence="2 3">DSM 100435</strain>
    </source>
</reference>
<dbReference type="EMBL" id="RXOE01000001">
    <property type="protein sequence ID" value="RTQ36534.1"/>
    <property type="molecule type" value="Genomic_DNA"/>
</dbReference>
<evidence type="ECO:0008006" key="4">
    <source>
        <dbReference type="Google" id="ProtNLM"/>
    </source>
</evidence>
<gene>
    <name evidence="2" type="ORF">EJP69_01950</name>
</gene>